<dbReference type="OrthoDB" id="509395at2759"/>
<sequence>MANNEIYQFSVMSALMSGLASPASSISVSELLTHGDFGVGTFEGMDGEMVVTDSKGYQFRGDGSTHEVSPDQLAPFAMVSRFVPQITKTINPITKATLQEEIERTFPEAKNAFVLFKVHGKFERIKIRAIHAQSYPGQPLTQLTENQMIKEFHSVNGTIVGLRSPGWSVGVSVVGVHAHFIDEERKSGGHILELCAEEDVLLELAVSNSFHLHLPKSSEFGARELELDEAGINKAEG</sequence>
<dbReference type="EMBL" id="KZ613913">
    <property type="protein sequence ID" value="PMD50102.1"/>
    <property type="molecule type" value="Genomic_DNA"/>
</dbReference>
<dbReference type="GeneID" id="36589997"/>
<dbReference type="GO" id="GO:0047605">
    <property type="term" value="F:acetolactate decarboxylase activity"/>
    <property type="evidence" value="ECO:0007669"/>
    <property type="project" value="UniProtKB-EC"/>
</dbReference>
<evidence type="ECO:0000256" key="5">
    <source>
        <dbReference type="ARBA" id="ARBA00020164"/>
    </source>
</evidence>
<organism evidence="9 10">
    <name type="scientific">Hyaloscypha bicolor E</name>
    <dbReference type="NCBI Taxonomy" id="1095630"/>
    <lineage>
        <taxon>Eukaryota</taxon>
        <taxon>Fungi</taxon>
        <taxon>Dikarya</taxon>
        <taxon>Ascomycota</taxon>
        <taxon>Pezizomycotina</taxon>
        <taxon>Leotiomycetes</taxon>
        <taxon>Helotiales</taxon>
        <taxon>Hyaloscyphaceae</taxon>
        <taxon>Hyaloscypha</taxon>
        <taxon>Hyaloscypha bicolor</taxon>
    </lineage>
</organism>
<evidence type="ECO:0000256" key="1">
    <source>
        <dbReference type="ARBA" id="ARBA00001784"/>
    </source>
</evidence>
<evidence type="ECO:0000256" key="6">
    <source>
        <dbReference type="ARBA" id="ARBA00022793"/>
    </source>
</evidence>
<dbReference type="AlphaFoldDB" id="A0A2J6SH49"/>
<dbReference type="Proteomes" id="UP000235371">
    <property type="component" value="Unassembled WGS sequence"/>
</dbReference>
<dbReference type="PIRSF" id="PIRSF001332">
    <property type="entry name" value="Acetolac_decarb"/>
    <property type="match status" value="1"/>
</dbReference>
<dbReference type="InterPro" id="IPR005128">
    <property type="entry name" value="Acetolactate_a_deCO2ase"/>
</dbReference>
<dbReference type="NCBIfam" id="TIGR01252">
    <property type="entry name" value="acetolac_decarb"/>
    <property type="match status" value="1"/>
</dbReference>
<gene>
    <name evidence="9" type="ORF">K444DRAFT_621487</name>
</gene>
<evidence type="ECO:0000256" key="2">
    <source>
        <dbReference type="ARBA" id="ARBA00005170"/>
    </source>
</evidence>
<keyword evidence="10" id="KW-1185">Reference proteome</keyword>
<keyword evidence="6" id="KW-0210">Decarboxylase</keyword>
<name>A0A2J6SH49_9HELO</name>
<keyword evidence="7" id="KW-0005">Acetoin biosynthesis</keyword>
<dbReference type="EC" id="4.1.1.5" evidence="4"/>
<keyword evidence="8" id="KW-0456">Lyase</keyword>
<dbReference type="PANTHER" id="PTHR35524">
    <property type="entry name" value="ALPHA-ACETOLACTATE DECARBOXYLASE"/>
    <property type="match status" value="1"/>
</dbReference>
<comment type="similarity">
    <text evidence="3">Belongs to the alpha-acetolactate decarboxylase family.</text>
</comment>
<evidence type="ECO:0000256" key="8">
    <source>
        <dbReference type="ARBA" id="ARBA00023239"/>
    </source>
</evidence>
<dbReference type="CDD" id="cd17299">
    <property type="entry name" value="acetolactate_decarboxylase"/>
    <property type="match status" value="1"/>
</dbReference>
<dbReference type="InParanoid" id="A0A2J6SH49"/>
<protein>
    <recommendedName>
        <fullName evidence="5">Alpha-acetolactate decarboxylase</fullName>
        <ecNumber evidence="4">4.1.1.5</ecNumber>
    </recommendedName>
</protein>
<dbReference type="STRING" id="1095630.A0A2J6SH49"/>
<dbReference type="PANTHER" id="PTHR35524:SF1">
    <property type="entry name" value="ALPHA-ACETOLACTATE DECARBOXYLASE"/>
    <property type="match status" value="1"/>
</dbReference>
<dbReference type="Gene3D" id="3.30.1330.80">
    <property type="entry name" value="Hypothetical protein, similar to alpha- acetolactate decarboxylase, domain 2"/>
    <property type="match status" value="2"/>
</dbReference>
<dbReference type="Pfam" id="PF03306">
    <property type="entry name" value="AAL_decarboxy"/>
    <property type="match status" value="1"/>
</dbReference>
<accession>A0A2J6SH49</accession>
<evidence type="ECO:0000313" key="9">
    <source>
        <dbReference type="EMBL" id="PMD50102.1"/>
    </source>
</evidence>
<reference evidence="9 10" key="1">
    <citation type="submission" date="2016-04" db="EMBL/GenBank/DDBJ databases">
        <title>A degradative enzymes factory behind the ericoid mycorrhizal symbiosis.</title>
        <authorList>
            <consortium name="DOE Joint Genome Institute"/>
            <person name="Martino E."/>
            <person name="Morin E."/>
            <person name="Grelet G."/>
            <person name="Kuo A."/>
            <person name="Kohler A."/>
            <person name="Daghino S."/>
            <person name="Barry K."/>
            <person name="Choi C."/>
            <person name="Cichocki N."/>
            <person name="Clum A."/>
            <person name="Copeland A."/>
            <person name="Hainaut M."/>
            <person name="Haridas S."/>
            <person name="Labutti K."/>
            <person name="Lindquist E."/>
            <person name="Lipzen A."/>
            <person name="Khouja H.-R."/>
            <person name="Murat C."/>
            <person name="Ohm R."/>
            <person name="Olson A."/>
            <person name="Spatafora J."/>
            <person name="Veneault-Fourrey C."/>
            <person name="Henrissat B."/>
            <person name="Grigoriev I."/>
            <person name="Martin F."/>
            <person name="Perotto S."/>
        </authorList>
    </citation>
    <scope>NUCLEOTIDE SEQUENCE [LARGE SCALE GENOMIC DNA]</scope>
    <source>
        <strain evidence="9 10">E</strain>
    </source>
</reference>
<evidence type="ECO:0000256" key="7">
    <source>
        <dbReference type="ARBA" id="ARBA00023061"/>
    </source>
</evidence>
<proteinExistence type="inferred from homology"/>
<dbReference type="UniPathway" id="UPA00626">
    <property type="reaction ID" value="UER00678"/>
</dbReference>
<comment type="pathway">
    <text evidence="2">Polyol metabolism; (R,R)-butane-2,3-diol biosynthesis; (R,R)-butane-2,3-diol from pyruvate: step 2/3.</text>
</comment>
<comment type="catalytic activity">
    <reaction evidence="1">
        <text>(2S)-2-acetolactate + H(+) = (R)-acetoin + CO2</text>
        <dbReference type="Rhea" id="RHEA:21580"/>
        <dbReference type="ChEBI" id="CHEBI:15378"/>
        <dbReference type="ChEBI" id="CHEBI:15686"/>
        <dbReference type="ChEBI" id="CHEBI:16526"/>
        <dbReference type="ChEBI" id="CHEBI:58476"/>
        <dbReference type="EC" id="4.1.1.5"/>
    </reaction>
</comment>
<evidence type="ECO:0000313" key="10">
    <source>
        <dbReference type="Proteomes" id="UP000235371"/>
    </source>
</evidence>
<dbReference type="SUPFAM" id="SSF117856">
    <property type="entry name" value="AF0104/ALDC/Ptd012-like"/>
    <property type="match status" value="1"/>
</dbReference>
<dbReference type="RefSeq" id="XP_024727006.1">
    <property type="nucleotide sequence ID" value="XM_024881920.1"/>
</dbReference>
<dbReference type="GO" id="GO:0045151">
    <property type="term" value="P:acetoin biosynthetic process"/>
    <property type="evidence" value="ECO:0007669"/>
    <property type="project" value="UniProtKB-KW"/>
</dbReference>
<evidence type="ECO:0000256" key="3">
    <source>
        <dbReference type="ARBA" id="ARBA00007106"/>
    </source>
</evidence>
<evidence type="ECO:0000256" key="4">
    <source>
        <dbReference type="ARBA" id="ARBA00013204"/>
    </source>
</evidence>